<dbReference type="Gramene" id="TraesSTA7D03G04430490.1">
    <property type="protein sequence ID" value="TraesSTA7D03G04430490.1.CDS1"/>
    <property type="gene ID" value="TraesSTA7D03G04430490"/>
</dbReference>
<dbReference type="Gramene" id="TraesMAC7D03G04428110.1">
    <property type="protein sequence ID" value="TraesMAC7D03G04428110.1.CDS1"/>
    <property type="gene ID" value="TraesMAC7D03G04428110"/>
</dbReference>
<accession>A0A3B6TNI1</accession>
<evidence type="ECO:0000256" key="1">
    <source>
        <dbReference type="SAM" id="MobiDB-lite"/>
    </source>
</evidence>
<dbReference type="PANTHER" id="PTHR33085">
    <property type="entry name" value="OS12G0113100 PROTEIN-RELATED"/>
    <property type="match status" value="1"/>
</dbReference>
<dbReference type="Gramene" id="TraesARI7D03G04512840.1">
    <property type="protein sequence ID" value="TraesARI7D03G04512840.1.CDS1"/>
    <property type="gene ID" value="TraesARI7D03G04512840"/>
</dbReference>
<dbReference type="Gramene" id="TraesLAC7D03G04383190.1">
    <property type="protein sequence ID" value="TraesLAC7D03G04383190.1.CDS1"/>
    <property type="gene ID" value="TraesLAC7D03G04383190"/>
</dbReference>
<dbReference type="Gramene" id="TraesPARA_EIv1.0_2602970.1">
    <property type="protein sequence ID" value="TraesPARA_EIv1.0_2602970.1.CDS1"/>
    <property type="gene ID" value="TraesPARA_EIv1.0_2602970"/>
</dbReference>
<dbReference type="Gramene" id="TraesWEE_scaffold_010140_01G000100.1">
    <property type="protein sequence ID" value="TraesWEE_scaffold_010140_01G000100.1"/>
    <property type="gene ID" value="TraesWEE_scaffold_010140_01G000100"/>
</dbReference>
<sequence>MPKRKVLSHGSGAAEERPAKRKQQHHLYLVLDDWEDGYSVRKVELDDSDSDSDEEPTPFAEPLVARFCAVHDHSYAFLTHGTKIVAMKPPDVSPAIPAFDTATSALVAMPWPKFRMNFGRPILISIAGRIFLFINDTHYLGDQPPPPPLPLIWGRTYVPHQPQEPWVWTAVGTPEARLPFTASCGHCHALHPDDRTLFVSAAYWTDESEQGTFSFDTDRLEWTRHGDWQLPFLGQAYYVAELDAWVGICRHKGGTGHLCSSDVVPVGAGPTTLPHWKLAEERLFDRECPRHLGARLVHMGGARFCVVEYMWHEGDDEMPCKGDPDGWYVGPPRVVVRLTTFGVKYGVDGELRLESRRVRSRNVFNRAHGFPDTYPVAFWI</sequence>
<dbReference type="Gramene" id="TraesLDM7D03G04442830.1">
    <property type="protein sequence ID" value="TraesLDM7D03G04442830.1.CDS1"/>
    <property type="gene ID" value="TraesLDM7D03G04442830"/>
</dbReference>
<keyword evidence="3" id="KW-1185">Reference proteome</keyword>
<dbReference type="OrthoDB" id="671947at2759"/>
<evidence type="ECO:0000313" key="2">
    <source>
        <dbReference type="EnsemblPlants" id="TraesCS7D02G397200.1.cds1"/>
    </source>
</evidence>
<reference evidence="2" key="1">
    <citation type="submission" date="2018-08" db="EMBL/GenBank/DDBJ databases">
        <authorList>
            <person name="Rossello M."/>
        </authorList>
    </citation>
    <scope>NUCLEOTIDE SEQUENCE [LARGE SCALE GENOMIC DNA]</scope>
    <source>
        <strain evidence="2">cv. Chinese Spring</strain>
    </source>
</reference>
<dbReference type="InterPro" id="IPR012871">
    <property type="entry name" value="DUF1668_ORYSA"/>
</dbReference>
<dbReference type="Gramene" id="TraesNOR7D03G04485120.1">
    <property type="protein sequence ID" value="TraesNOR7D03G04485120.1.CDS1"/>
    <property type="gene ID" value="TraesNOR7D03G04485120"/>
</dbReference>
<dbReference type="Proteomes" id="UP000019116">
    <property type="component" value="Chromosome 7D"/>
</dbReference>
<dbReference type="Gramene" id="TraesROB_scaffold_009951_01G000200.1">
    <property type="protein sequence ID" value="TraesROB_scaffold_009951_01G000200.1"/>
    <property type="gene ID" value="TraesROB_scaffold_009951_01G000200"/>
</dbReference>
<dbReference type="EnsemblPlants" id="TraesCS7D02G397200.1">
    <property type="protein sequence ID" value="TraesCS7D02G397200.1.cds1"/>
    <property type="gene ID" value="TraesCS7D02G397200"/>
</dbReference>
<dbReference type="Gramene" id="TraesCS7D02G397200.1">
    <property type="protein sequence ID" value="TraesCS7D02G397200.1.cds1"/>
    <property type="gene ID" value="TraesCS7D02G397200"/>
</dbReference>
<evidence type="ECO:0000313" key="3">
    <source>
        <dbReference type="Proteomes" id="UP000019116"/>
    </source>
</evidence>
<dbReference type="PANTHER" id="PTHR33085:SF97">
    <property type="entry name" value="DUF1618 DOMAIN-CONTAINING PROTEIN"/>
    <property type="match status" value="1"/>
</dbReference>
<protein>
    <recommendedName>
        <fullName evidence="4">DUF1618 domain-containing protein</fullName>
    </recommendedName>
</protein>
<dbReference type="Gramene" id="TraesJUL7D03G04480410.1">
    <property type="protein sequence ID" value="TraesJUL7D03G04480410.1.CDS1"/>
    <property type="gene ID" value="TraesJUL7D03G04480410"/>
</dbReference>
<organism evidence="2">
    <name type="scientific">Triticum aestivum</name>
    <name type="common">Wheat</name>
    <dbReference type="NCBI Taxonomy" id="4565"/>
    <lineage>
        <taxon>Eukaryota</taxon>
        <taxon>Viridiplantae</taxon>
        <taxon>Streptophyta</taxon>
        <taxon>Embryophyta</taxon>
        <taxon>Tracheophyta</taxon>
        <taxon>Spermatophyta</taxon>
        <taxon>Magnoliopsida</taxon>
        <taxon>Liliopsida</taxon>
        <taxon>Poales</taxon>
        <taxon>Poaceae</taxon>
        <taxon>BOP clade</taxon>
        <taxon>Pooideae</taxon>
        <taxon>Triticodae</taxon>
        <taxon>Triticeae</taxon>
        <taxon>Triticinae</taxon>
        <taxon>Triticum</taxon>
    </lineage>
</organism>
<dbReference type="Gramene" id="TraesCLE_scaffold_037996_01G000100.1">
    <property type="protein sequence ID" value="TraesCLE_scaffold_037996_01G000100.1"/>
    <property type="gene ID" value="TraesCLE_scaffold_037996_01G000100"/>
</dbReference>
<proteinExistence type="predicted"/>
<dbReference type="Gramene" id="TraesJAG7D03G04419370.1">
    <property type="protein sequence ID" value="TraesJAG7D03G04419370.1.CDS1"/>
    <property type="gene ID" value="TraesJAG7D03G04419370"/>
</dbReference>
<dbReference type="Gramene" id="TraesCAD_scaffold_141402_01G000100.1">
    <property type="protein sequence ID" value="TraesCAD_scaffold_141402_01G000100.1"/>
    <property type="gene ID" value="TraesCAD_scaffold_141402_01G000100"/>
</dbReference>
<reference evidence="2" key="2">
    <citation type="submission" date="2018-10" db="UniProtKB">
        <authorList>
            <consortium name="EnsemblPlants"/>
        </authorList>
    </citation>
    <scope>IDENTIFICATION</scope>
</reference>
<dbReference type="AlphaFoldDB" id="A0A3B6TNI1"/>
<feature type="region of interest" description="Disordered" evidence="1">
    <location>
        <begin position="1"/>
        <end position="24"/>
    </location>
</feature>
<name>A0A3B6TNI1_WHEAT</name>
<dbReference type="Gramene" id="TraesSYM7D03G04490260.1">
    <property type="protein sequence ID" value="TraesSYM7D03G04490260.1.CDS1"/>
    <property type="gene ID" value="TraesSYM7D03G04490260"/>
</dbReference>
<dbReference type="Gramene" id="TraesCS7D03G0936400.1">
    <property type="protein sequence ID" value="TraesCS7D03G0936400.1.CDS1"/>
    <property type="gene ID" value="TraesCS7D03G0936400"/>
</dbReference>
<evidence type="ECO:0008006" key="4">
    <source>
        <dbReference type="Google" id="ProtNLM"/>
    </source>
</evidence>
<dbReference type="Pfam" id="PF07893">
    <property type="entry name" value="DUF1668"/>
    <property type="match status" value="1"/>
</dbReference>